<dbReference type="AlphaFoldDB" id="A0A4Y9YYN0"/>
<dbReference type="GO" id="GO:0005634">
    <property type="term" value="C:nucleus"/>
    <property type="evidence" value="ECO:0007669"/>
    <property type="project" value="InterPro"/>
</dbReference>
<feature type="region of interest" description="Disordered" evidence="1">
    <location>
        <begin position="894"/>
        <end position="1075"/>
    </location>
</feature>
<sequence>MWEQENNNTGYHCLRNERVASYNLSVAVDPTTTEVARSSRTMSMVTFSTCGQGPKVPVEDVRAEKSGSKRPDGTTRSSSHSGCSTPMDKPSQPPLTLTRPPILSLITPSASPPVSRNLSRPPNHPPEQPSPAKRPRLTLTPSSSFSSSPFASSSAQPEDPSKIDFDAARHESTMRVLNVWSQLAERYSRRLDEDDIIDLRSGDIIKDRGVLRSAPSEYKFGYIMQGEDPVNDASSDAGALTEGEDELDELDAFAPEADISDELDAKLRGARRKELDPADEDDLAEFLEAEKRMREEGGPVDEDYEEEDAVGLREFLRENVEDTREDGEDEASGVGGTDWEDVSDSVDEAELSMPNPGKHPQSFAPGAATVIKSLPPRQRDPAPMPDSDSEDELGVWEMDESNAIYAISKPTPSSPVRELEPEDNDVIEIFDTPPPSPPPTDPEPPPEQAPPNISVLPALNGSQTKPQTPSRKLVAQTQLQTPPHSFASSCDETAPPISRPRPRPAYKGAKISAPFTTPAVIASPSPSTSTKENTPQSSQIIRHLDLTKVSKTPKKTPKKAPPRTSMIPEVVIVRKPRRKSVTSGTSTPDVSVTGSKLAKLPIPSPSDTPQSISKAKDKGKSKLALEPAKTPRPPKKLAHTPQAKPDKKGKGRSLDPGVIDLSSNEDDGPIPLPSTSSLPPSSPSSQLPPFSPLRSASPRPPTGRKRKRVSSLPKMSPISDSQAGPSRLAERSGESRQEKSFSRSSPVLSTRKANIAARSVSPDIPLADLLAKSQENERARSRSRARSHSRARSVPPSSSDNPIGTPLPEPYYMPRHSSRPPDHAHLSDRASHPSPFPPVNGQQAQYLLAQAMHHLSYLISASSGGPPVASGEQLAWPPMAPAMGGQYGQSFPPPYWAPPALPHHPYAQPERGSSPDASGSRARAPYRTPTHHSGSYYPPSTPGTLPPSSPEPEDLSGSSPPLRPCSRPRSMSRGRSKSRGRRVSFKLDDGPPVFARRDEDDLDWRSRQVWESSDYEVPLASSSPRTSPEPVTPKARGRSRSVRREVSPTAPGVQTNTIRGRGRTPGPAPGDERRR</sequence>
<organism evidence="2 3">
    <name type="scientific">Dentipellis fragilis</name>
    <dbReference type="NCBI Taxonomy" id="205917"/>
    <lineage>
        <taxon>Eukaryota</taxon>
        <taxon>Fungi</taxon>
        <taxon>Dikarya</taxon>
        <taxon>Basidiomycota</taxon>
        <taxon>Agaricomycotina</taxon>
        <taxon>Agaricomycetes</taxon>
        <taxon>Russulales</taxon>
        <taxon>Hericiaceae</taxon>
        <taxon>Dentipellis</taxon>
    </lineage>
</organism>
<proteinExistence type="predicted"/>
<feature type="compositionally biased region" description="Polar residues" evidence="1">
    <location>
        <begin position="581"/>
        <end position="594"/>
    </location>
</feature>
<name>A0A4Y9YYN0_9AGAM</name>
<feature type="compositionally biased region" description="Polar residues" evidence="1">
    <location>
        <begin position="742"/>
        <end position="752"/>
    </location>
</feature>
<gene>
    <name evidence="2" type="ORF">EVG20_g4370</name>
</gene>
<feature type="compositionally biased region" description="Basic residues" evidence="1">
    <location>
        <begin position="970"/>
        <end position="984"/>
    </location>
</feature>
<evidence type="ECO:0000313" key="3">
    <source>
        <dbReference type="Proteomes" id="UP000298327"/>
    </source>
</evidence>
<feature type="compositionally biased region" description="Low complexity" evidence="1">
    <location>
        <begin position="141"/>
        <end position="155"/>
    </location>
</feature>
<dbReference type="GO" id="GO:0042393">
    <property type="term" value="F:histone binding"/>
    <property type="evidence" value="ECO:0007669"/>
    <property type="project" value="InterPro"/>
</dbReference>
<reference evidence="2 3" key="1">
    <citation type="submission" date="2019-02" db="EMBL/GenBank/DDBJ databases">
        <title>Genome sequencing of the rare red list fungi Dentipellis fragilis.</title>
        <authorList>
            <person name="Buettner E."/>
            <person name="Kellner H."/>
        </authorList>
    </citation>
    <scope>NUCLEOTIDE SEQUENCE [LARGE SCALE GENOMIC DNA]</scope>
    <source>
        <strain evidence="2 3">DSM 105465</strain>
    </source>
</reference>
<feature type="compositionally biased region" description="Polar residues" evidence="1">
    <location>
        <begin position="460"/>
        <end position="491"/>
    </location>
</feature>
<dbReference type="InterPro" id="IPR018465">
    <property type="entry name" value="Scm3/HJURP"/>
</dbReference>
<dbReference type="EMBL" id="SEOQ01000223">
    <property type="protein sequence ID" value="TFY66723.1"/>
    <property type="molecule type" value="Genomic_DNA"/>
</dbReference>
<feature type="compositionally biased region" description="Acidic residues" evidence="1">
    <location>
        <begin position="338"/>
        <end position="350"/>
    </location>
</feature>
<protein>
    <submittedName>
        <fullName evidence="2">Uncharacterized protein</fullName>
    </submittedName>
</protein>
<dbReference type="OrthoDB" id="2420608at2759"/>
<feature type="compositionally biased region" description="Polar residues" evidence="1">
    <location>
        <begin position="106"/>
        <end position="120"/>
    </location>
</feature>
<feature type="compositionally biased region" description="Basic and acidic residues" evidence="1">
    <location>
        <begin position="985"/>
        <end position="1008"/>
    </location>
</feature>
<feature type="compositionally biased region" description="Polar residues" evidence="1">
    <location>
        <begin position="524"/>
        <end position="540"/>
    </location>
</feature>
<keyword evidence="3" id="KW-1185">Reference proteome</keyword>
<feature type="region of interest" description="Disordered" evidence="1">
    <location>
        <begin position="48"/>
        <end position="162"/>
    </location>
</feature>
<feature type="compositionally biased region" description="Polar residues" evidence="1">
    <location>
        <begin position="74"/>
        <end position="84"/>
    </location>
</feature>
<comment type="caution">
    <text evidence="2">The sequence shown here is derived from an EMBL/GenBank/DDBJ whole genome shotgun (WGS) entry which is preliminary data.</text>
</comment>
<dbReference type="Proteomes" id="UP000298327">
    <property type="component" value="Unassembled WGS sequence"/>
</dbReference>
<feature type="compositionally biased region" description="Basic and acidic residues" evidence="1">
    <location>
        <begin position="819"/>
        <end position="831"/>
    </location>
</feature>
<accession>A0A4Y9YYN0</accession>
<feature type="compositionally biased region" description="Basic residues" evidence="1">
    <location>
        <begin position="551"/>
        <end position="561"/>
    </location>
</feature>
<feature type="compositionally biased region" description="Acidic residues" evidence="1">
    <location>
        <begin position="387"/>
        <end position="400"/>
    </location>
</feature>
<feature type="compositionally biased region" description="Pro residues" evidence="1">
    <location>
        <begin position="939"/>
        <end position="950"/>
    </location>
</feature>
<feature type="compositionally biased region" description="Basic residues" evidence="1">
    <location>
        <begin position="781"/>
        <end position="791"/>
    </location>
</feature>
<feature type="compositionally biased region" description="Basic and acidic residues" evidence="1">
    <location>
        <begin position="728"/>
        <end position="741"/>
    </location>
</feature>
<dbReference type="Pfam" id="PF10384">
    <property type="entry name" value="Scm3"/>
    <property type="match status" value="1"/>
</dbReference>
<evidence type="ECO:0000256" key="1">
    <source>
        <dbReference type="SAM" id="MobiDB-lite"/>
    </source>
</evidence>
<dbReference type="STRING" id="205917.A0A4Y9YYN0"/>
<feature type="compositionally biased region" description="Pro residues" evidence="1">
    <location>
        <begin position="432"/>
        <end position="449"/>
    </location>
</feature>
<feature type="compositionally biased region" description="Basic and acidic residues" evidence="1">
    <location>
        <begin position="57"/>
        <end position="73"/>
    </location>
</feature>
<evidence type="ECO:0000313" key="2">
    <source>
        <dbReference type="EMBL" id="TFY66723.1"/>
    </source>
</evidence>
<feature type="compositionally biased region" description="Low complexity" evidence="1">
    <location>
        <begin position="673"/>
        <end position="695"/>
    </location>
</feature>
<feature type="region of interest" description="Disordered" evidence="1">
    <location>
        <begin position="315"/>
        <end position="841"/>
    </location>
</feature>
<feature type="compositionally biased region" description="Low complexity" evidence="1">
    <location>
        <begin position="955"/>
        <end position="969"/>
    </location>
</feature>